<evidence type="ECO:0000256" key="4">
    <source>
        <dbReference type="ARBA" id="ARBA00022679"/>
    </source>
</evidence>
<keyword evidence="10" id="KW-0961">Cell wall biogenesis/degradation</keyword>
<evidence type="ECO:0000256" key="2">
    <source>
        <dbReference type="ARBA" id="ARBA00022475"/>
    </source>
</evidence>
<feature type="transmembrane region" description="Helical" evidence="13">
    <location>
        <begin position="200"/>
        <end position="219"/>
    </location>
</feature>
<dbReference type="GO" id="GO:0009252">
    <property type="term" value="P:peptidoglycan biosynthetic process"/>
    <property type="evidence" value="ECO:0007669"/>
    <property type="project" value="UniProtKB-KW"/>
</dbReference>
<dbReference type="EMBL" id="DSGB01000004">
    <property type="protein sequence ID" value="HER95630.1"/>
    <property type="molecule type" value="Genomic_DNA"/>
</dbReference>
<evidence type="ECO:0000256" key="7">
    <source>
        <dbReference type="ARBA" id="ARBA00022984"/>
    </source>
</evidence>
<keyword evidence="4" id="KW-0808">Transferase</keyword>
<evidence type="ECO:0000256" key="9">
    <source>
        <dbReference type="ARBA" id="ARBA00023136"/>
    </source>
</evidence>
<evidence type="ECO:0000256" key="10">
    <source>
        <dbReference type="ARBA" id="ARBA00023316"/>
    </source>
</evidence>
<keyword evidence="7" id="KW-0573">Peptidoglycan synthesis</keyword>
<evidence type="ECO:0000256" key="13">
    <source>
        <dbReference type="SAM" id="Phobius"/>
    </source>
</evidence>
<keyword evidence="9 13" id="KW-0472">Membrane</keyword>
<dbReference type="NCBIfam" id="NF037961">
    <property type="entry name" value="RodA_shape"/>
    <property type="match status" value="1"/>
</dbReference>
<proteinExistence type="predicted"/>
<evidence type="ECO:0000256" key="11">
    <source>
        <dbReference type="ARBA" id="ARBA00032370"/>
    </source>
</evidence>
<dbReference type="PANTHER" id="PTHR30474:SF1">
    <property type="entry name" value="PEPTIDOGLYCAN GLYCOSYLTRANSFERASE MRDB"/>
    <property type="match status" value="1"/>
</dbReference>
<dbReference type="PANTHER" id="PTHR30474">
    <property type="entry name" value="CELL CYCLE PROTEIN"/>
    <property type="match status" value="1"/>
</dbReference>
<evidence type="ECO:0000256" key="1">
    <source>
        <dbReference type="ARBA" id="ARBA00004141"/>
    </source>
</evidence>
<feature type="transmembrane region" description="Helical" evidence="13">
    <location>
        <begin position="76"/>
        <end position="94"/>
    </location>
</feature>
<name>A0A7V2F6T3_RHOMR</name>
<dbReference type="GO" id="GO:0071555">
    <property type="term" value="P:cell wall organization"/>
    <property type="evidence" value="ECO:0007669"/>
    <property type="project" value="UniProtKB-KW"/>
</dbReference>
<keyword evidence="3" id="KW-0328">Glycosyltransferase</keyword>
<gene>
    <name evidence="14" type="primary">rodA</name>
    <name evidence="14" type="ORF">ENO59_03815</name>
</gene>
<dbReference type="NCBIfam" id="TIGR02210">
    <property type="entry name" value="rodA_shape"/>
    <property type="match status" value="1"/>
</dbReference>
<feature type="transmembrane region" description="Helical" evidence="13">
    <location>
        <begin position="165"/>
        <end position="194"/>
    </location>
</feature>
<dbReference type="Pfam" id="PF01098">
    <property type="entry name" value="FTSW_RODA_SPOVE"/>
    <property type="match status" value="2"/>
</dbReference>
<dbReference type="GO" id="GO:0008360">
    <property type="term" value="P:regulation of cell shape"/>
    <property type="evidence" value="ECO:0007669"/>
    <property type="project" value="UniProtKB-KW"/>
</dbReference>
<feature type="transmembrane region" description="Helical" evidence="13">
    <location>
        <begin position="352"/>
        <end position="380"/>
    </location>
</feature>
<dbReference type="InterPro" id="IPR018365">
    <property type="entry name" value="Cell_cycle_FtsW-rel_CS"/>
</dbReference>
<feature type="transmembrane region" description="Helical" evidence="13">
    <location>
        <begin position="50"/>
        <end position="69"/>
    </location>
</feature>
<evidence type="ECO:0000256" key="12">
    <source>
        <dbReference type="ARBA" id="ARBA00033270"/>
    </source>
</evidence>
<keyword evidence="5 13" id="KW-0812">Transmembrane</keyword>
<evidence type="ECO:0000256" key="6">
    <source>
        <dbReference type="ARBA" id="ARBA00022960"/>
    </source>
</evidence>
<evidence type="ECO:0000256" key="8">
    <source>
        <dbReference type="ARBA" id="ARBA00022989"/>
    </source>
</evidence>
<evidence type="ECO:0000256" key="5">
    <source>
        <dbReference type="ARBA" id="ARBA00022692"/>
    </source>
</evidence>
<dbReference type="GO" id="GO:0051301">
    <property type="term" value="P:cell division"/>
    <property type="evidence" value="ECO:0007669"/>
    <property type="project" value="InterPro"/>
</dbReference>
<comment type="subcellular location">
    <subcellularLocation>
        <location evidence="1">Membrane</location>
        <topology evidence="1">Multi-pass membrane protein</topology>
    </subcellularLocation>
</comment>
<protein>
    <recommendedName>
        <fullName evidence="12">Cell wall polymerase</fullName>
    </recommendedName>
    <alternativeName>
        <fullName evidence="11">Peptidoglycan polymerase</fullName>
    </alternativeName>
</protein>
<dbReference type="GO" id="GO:0005886">
    <property type="term" value="C:plasma membrane"/>
    <property type="evidence" value="ECO:0007669"/>
    <property type="project" value="TreeGrafter"/>
</dbReference>
<reference evidence="14" key="1">
    <citation type="journal article" date="2020" name="mSystems">
        <title>Genome- and Community-Level Interaction Insights into Carbon Utilization and Element Cycling Functions of Hydrothermarchaeota in Hydrothermal Sediment.</title>
        <authorList>
            <person name="Zhou Z."/>
            <person name="Liu Y."/>
            <person name="Xu W."/>
            <person name="Pan J."/>
            <person name="Luo Z.H."/>
            <person name="Li M."/>
        </authorList>
    </citation>
    <scope>NUCLEOTIDE SEQUENCE [LARGE SCALE GENOMIC DNA]</scope>
    <source>
        <strain evidence="14">SpSt-143</strain>
    </source>
</reference>
<organism evidence="14">
    <name type="scientific">Rhodothermus marinus</name>
    <name type="common">Rhodothermus obamensis</name>
    <dbReference type="NCBI Taxonomy" id="29549"/>
    <lineage>
        <taxon>Bacteria</taxon>
        <taxon>Pseudomonadati</taxon>
        <taxon>Rhodothermota</taxon>
        <taxon>Rhodothermia</taxon>
        <taxon>Rhodothermales</taxon>
        <taxon>Rhodothermaceae</taxon>
        <taxon>Rhodothermus</taxon>
    </lineage>
</organism>
<keyword evidence="2" id="KW-1003">Cell membrane</keyword>
<dbReference type="GO" id="GO:0032153">
    <property type="term" value="C:cell division site"/>
    <property type="evidence" value="ECO:0007669"/>
    <property type="project" value="TreeGrafter"/>
</dbReference>
<comment type="caution">
    <text evidence="14">The sequence shown here is derived from an EMBL/GenBank/DDBJ whole genome shotgun (WGS) entry which is preliminary data.</text>
</comment>
<evidence type="ECO:0000256" key="3">
    <source>
        <dbReference type="ARBA" id="ARBA00022676"/>
    </source>
</evidence>
<feature type="transmembrane region" description="Helical" evidence="13">
    <location>
        <begin position="226"/>
        <end position="249"/>
    </location>
</feature>
<feature type="transmembrane region" description="Helical" evidence="13">
    <location>
        <begin position="320"/>
        <end position="340"/>
    </location>
</feature>
<feature type="transmembrane region" description="Helical" evidence="13">
    <location>
        <begin position="139"/>
        <end position="158"/>
    </location>
</feature>
<evidence type="ECO:0000313" key="14">
    <source>
        <dbReference type="EMBL" id="HER95630.1"/>
    </source>
</evidence>
<sequence length="418" mass="45069">MFSERRKVDLVLISFWVLLVSAGLMAIYSTTHGPAAEFLPQSVRDNFMRQLLWAGLSLVALGAVLALPIRFFQTMAYPIYGLTLVLLVITLAIGREVNGAKAWLYFGPVGLQTSELAKVGTVLAVARLLSSRQARVDTVRYALAAVGLILLPAGIIILQNDTGTALIFLALVPIMLFWSGLPMATVLLVISPALAGYLTVVYWPAALAFAVLFTVGMYWRTREAYMGVLAGLFTGGAAAAASFALAYVLKPYQLARVISFTNPESEAFRKTYGFHLVQSKAAIGSGGLWGKGFMQGTQTQGAYVPEQSTDFIFSVIGEEFGFVGAGLVVLLFTLLLIRLIRLGSECRHPFGMLVAAGVAGVILIHVFINIGMTTGLLPVIGIPLPFLSYGGSALLTHTLMLAIVLDLHRRRDDFSIFV</sequence>
<feature type="transmembrane region" description="Helical" evidence="13">
    <location>
        <begin position="386"/>
        <end position="405"/>
    </location>
</feature>
<dbReference type="PROSITE" id="PS00428">
    <property type="entry name" value="FTSW_RODA_SPOVE"/>
    <property type="match status" value="1"/>
</dbReference>
<keyword evidence="6" id="KW-0133">Cell shape</keyword>
<dbReference type="GO" id="GO:0015648">
    <property type="term" value="F:lipid-linked peptidoglycan transporter activity"/>
    <property type="evidence" value="ECO:0007669"/>
    <property type="project" value="TreeGrafter"/>
</dbReference>
<dbReference type="InterPro" id="IPR011923">
    <property type="entry name" value="RodA/MrdB"/>
</dbReference>
<dbReference type="AlphaFoldDB" id="A0A7V2F6T3"/>
<dbReference type="InterPro" id="IPR001182">
    <property type="entry name" value="FtsW/RodA"/>
</dbReference>
<keyword evidence="8 13" id="KW-1133">Transmembrane helix</keyword>
<accession>A0A7V2F6T3</accession>
<dbReference type="GO" id="GO:0016757">
    <property type="term" value="F:glycosyltransferase activity"/>
    <property type="evidence" value="ECO:0007669"/>
    <property type="project" value="UniProtKB-KW"/>
</dbReference>